<evidence type="ECO:0000313" key="2">
    <source>
        <dbReference type="EMBL" id="UVD81725.1"/>
    </source>
</evidence>
<gene>
    <name evidence="2" type="ORF">NV226_00170</name>
</gene>
<evidence type="ECO:0000313" key="3">
    <source>
        <dbReference type="Proteomes" id="UP001059252"/>
    </source>
</evidence>
<feature type="transmembrane region" description="Helical" evidence="1">
    <location>
        <begin position="21"/>
        <end position="45"/>
    </location>
</feature>
<reference evidence="2" key="1">
    <citation type="submission" date="2022-08" db="EMBL/GenBank/DDBJ databases">
        <title>Complete genome of Mycoplasma iguanae type strain 2327.</title>
        <authorList>
            <person name="Spergser J."/>
        </authorList>
    </citation>
    <scope>NUCLEOTIDE SEQUENCE</scope>
    <source>
        <strain evidence="2">2327</strain>
    </source>
</reference>
<name>A0ABY5R9Q9_9MOLU</name>
<dbReference type="EMBL" id="CP102734">
    <property type="protein sequence ID" value="UVD81725.1"/>
    <property type="molecule type" value="Genomic_DNA"/>
</dbReference>
<dbReference type="RefSeq" id="WP_258210899.1">
    <property type="nucleotide sequence ID" value="NZ_CP102734.1"/>
</dbReference>
<evidence type="ECO:0000256" key="1">
    <source>
        <dbReference type="SAM" id="Phobius"/>
    </source>
</evidence>
<proteinExistence type="predicted"/>
<keyword evidence="1" id="KW-1133">Transmembrane helix</keyword>
<organism evidence="2 3">
    <name type="scientific">Mycoplasma iguanae</name>
    <dbReference type="NCBI Taxonomy" id="292461"/>
    <lineage>
        <taxon>Bacteria</taxon>
        <taxon>Bacillati</taxon>
        <taxon>Mycoplasmatota</taxon>
        <taxon>Mollicutes</taxon>
        <taxon>Mycoplasmataceae</taxon>
        <taxon>Mycoplasma</taxon>
    </lineage>
</organism>
<keyword evidence="3" id="KW-1185">Reference proteome</keyword>
<accession>A0ABY5R9Q9</accession>
<keyword evidence="1" id="KW-0812">Transmembrane</keyword>
<protein>
    <submittedName>
        <fullName evidence="2">Uncharacterized protein</fullName>
    </submittedName>
</protein>
<keyword evidence="1" id="KW-0472">Membrane</keyword>
<sequence>MKKIKKDQIIRKIKYWQTFAFPFFIVIVGILATVFAFYALGHLLVDVISKNSFWN</sequence>
<dbReference type="Proteomes" id="UP001059252">
    <property type="component" value="Chromosome"/>
</dbReference>